<dbReference type="Proteomes" id="UP000016895">
    <property type="component" value="Chromosome 2"/>
</dbReference>
<proteinExistence type="predicted"/>
<dbReference type="RefSeq" id="WP_022560819.1">
    <property type="nucleotide sequence ID" value="NC_022543.1"/>
</dbReference>
<evidence type="ECO:0000256" key="1">
    <source>
        <dbReference type="SAM" id="SignalP"/>
    </source>
</evidence>
<keyword evidence="1" id="KW-0732">Signal</keyword>
<accession>U4KGA2</accession>
<dbReference type="KEGG" id="vni:VIBNI_B0359"/>
<sequence>MKLKLIASAVVALIAFPSMAAHCPEFSIHQQYYNGDEIQKDGAFFRAQNDPHKGVDVSSSWFWQSIPECQSGLSQIRLEHPHRFLAGVKTDEILAGDGITNYTSINQNQVYVANKTEGTYFQTYVRPTDVTLSDRFSVGRSETKIRAGSLKFEESIYGKQDSTTVDAQSVKTSFVEAEKMIMAPMAVIGDRDIMAYIKSLEARIADLEAKLAQQP</sequence>
<feature type="chain" id="PRO_5005713208" evidence="1">
    <location>
        <begin position="21"/>
        <end position="215"/>
    </location>
</feature>
<keyword evidence="3" id="KW-1185">Reference proteome</keyword>
<dbReference type="OrthoDB" id="5889261at2"/>
<dbReference type="AlphaFoldDB" id="U4KGA2"/>
<reference evidence="2 3" key="1">
    <citation type="journal article" date="2013" name="ISME J.">
        <title>Comparative genomics of pathogenic lineages of Vibrio nigripulchritudo identifies virulence-associated traits.</title>
        <authorList>
            <person name="Goudenege D."/>
            <person name="Labreuche Y."/>
            <person name="Krin E."/>
            <person name="Ansquer D."/>
            <person name="Mangenot S."/>
            <person name="Calteau A."/>
            <person name="Medigue C."/>
            <person name="Mazel D."/>
            <person name="Polz M.F."/>
            <person name="Le Roux F."/>
        </authorList>
    </citation>
    <scope>NUCLEOTIDE SEQUENCE [LARGE SCALE GENOMIC DNA]</scope>
    <source>
        <strain evidence="3">SnF1</strain>
    </source>
</reference>
<protein>
    <submittedName>
        <fullName evidence="2">Uncharacterized protein</fullName>
    </submittedName>
</protein>
<name>U4KGA2_9VIBR</name>
<dbReference type="GeneID" id="97543473"/>
<gene>
    <name evidence="2" type="ORF">VIBNI_B0359</name>
</gene>
<evidence type="ECO:0000313" key="3">
    <source>
        <dbReference type="Proteomes" id="UP000016895"/>
    </source>
</evidence>
<evidence type="ECO:0000313" key="2">
    <source>
        <dbReference type="EMBL" id="CCO60178.1"/>
    </source>
</evidence>
<organism evidence="2 3">
    <name type="scientific">Vibrio nigripulchritudo</name>
    <dbReference type="NCBI Taxonomy" id="28173"/>
    <lineage>
        <taxon>Bacteria</taxon>
        <taxon>Pseudomonadati</taxon>
        <taxon>Pseudomonadota</taxon>
        <taxon>Gammaproteobacteria</taxon>
        <taxon>Vibrionales</taxon>
        <taxon>Vibrionaceae</taxon>
        <taxon>Vibrio</taxon>
    </lineage>
</organism>
<dbReference type="EMBL" id="FO203527">
    <property type="protein sequence ID" value="CCO60178.1"/>
    <property type="molecule type" value="Genomic_DNA"/>
</dbReference>
<feature type="signal peptide" evidence="1">
    <location>
        <begin position="1"/>
        <end position="20"/>
    </location>
</feature>
<dbReference type="PATRIC" id="fig|1260221.3.peg.4038"/>